<keyword evidence="3" id="KW-0378">Hydrolase</keyword>
<evidence type="ECO:0000259" key="2">
    <source>
        <dbReference type="Pfam" id="PF12697"/>
    </source>
</evidence>
<accession>A0A8T4IU57</accession>
<feature type="region of interest" description="Disordered" evidence="1">
    <location>
        <begin position="263"/>
        <end position="282"/>
    </location>
</feature>
<feature type="domain" description="AB hydrolase-1" evidence="2">
    <location>
        <begin position="30"/>
        <end position="254"/>
    </location>
</feature>
<organism evidence="3 4">
    <name type="scientific">Streptomyces daliensis</name>
    <dbReference type="NCBI Taxonomy" id="299421"/>
    <lineage>
        <taxon>Bacteria</taxon>
        <taxon>Bacillati</taxon>
        <taxon>Actinomycetota</taxon>
        <taxon>Actinomycetes</taxon>
        <taxon>Kitasatosporales</taxon>
        <taxon>Streptomycetaceae</taxon>
        <taxon>Streptomyces</taxon>
    </lineage>
</organism>
<evidence type="ECO:0000313" key="4">
    <source>
        <dbReference type="Proteomes" id="UP000675554"/>
    </source>
</evidence>
<dbReference type="EMBL" id="JAGSMN010000418">
    <property type="protein sequence ID" value="MBR7674980.1"/>
    <property type="molecule type" value="Genomic_DNA"/>
</dbReference>
<dbReference type="Gene3D" id="3.40.50.1820">
    <property type="entry name" value="alpha/beta hydrolase"/>
    <property type="match status" value="1"/>
</dbReference>
<dbReference type="Pfam" id="PF12697">
    <property type="entry name" value="Abhydrolase_6"/>
    <property type="match status" value="1"/>
</dbReference>
<comment type="caution">
    <text evidence="3">The sequence shown here is derived from an EMBL/GenBank/DDBJ whole genome shotgun (WGS) entry which is preliminary data.</text>
</comment>
<dbReference type="AlphaFoldDB" id="A0A8T4IU57"/>
<evidence type="ECO:0000313" key="3">
    <source>
        <dbReference type="EMBL" id="MBR7674980.1"/>
    </source>
</evidence>
<name>A0A8T4IU57_9ACTN</name>
<dbReference type="Proteomes" id="UP000675554">
    <property type="component" value="Unassembled WGS sequence"/>
</dbReference>
<evidence type="ECO:0000256" key="1">
    <source>
        <dbReference type="SAM" id="MobiDB-lite"/>
    </source>
</evidence>
<protein>
    <submittedName>
        <fullName evidence="3">Alpha/beta hydrolase</fullName>
    </submittedName>
</protein>
<gene>
    <name evidence="3" type="ORF">KDA82_18535</name>
</gene>
<reference evidence="3" key="1">
    <citation type="submission" date="2021-04" db="EMBL/GenBank/DDBJ databases">
        <title>Sequencing of actinobacteria type strains.</title>
        <authorList>
            <person name="Nguyen G.-S."/>
            <person name="Wentzel A."/>
        </authorList>
    </citation>
    <scope>NUCLEOTIDE SEQUENCE</scope>
    <source>
        <strain evidence="3">DSM 42095</strain>
    </source>
</reference>
<sequence>MEQTIQKKLPVGEDSWVTVDVYGEPEAPGLVVVPGAMSDAHAWRRVATAIDAWPSVAVVNRRGRAPSGPLTSTYSLRTEVEDLGVVLDEFHRAKALFGWSYGGLIALLAADERPLRQVIAYEPVMAPFGSHALPDLKSAEETADWDSVVSIVIQRISGLDAAHVDALRADPQTWAALCALSRPAHAELAALNATPPPDAMARRADRVDLIVGRLNHGTAPYGTSFDDVRERVPRAGVHELHGQGHMAHLQAPTELGHLINSLAVSGQPSSPPGDGAPRRDAP</sequence>
<keyword evidence="4" id="KW-1185">Reference proteome</keyword>
<proteinExistence type="predicted"/>
<dbReference type="InterPro" id="IPR029058">
    <property type="entry name" value="AB_hydrolase_fold"/>
</dbReference>
<dbReference type="GO" id="GO:0016787">
    <property type="term" value="F:hydrolase activity"/>
    <property type="evidence" value="ECO:0007669"/>
    <property type="project" value="UniProtKB-KW"/>
</dbReference>
<dbReference type="InterPro" id="IPR000073">
    <property type="entry name" value="AB_hydrolase_1"/>
</dbReference>
<dbReference type="SUPFAM" id="SSF53474">
    <property type="entry name" value="alpha/beta-Hydrolases"/>
    <property type="match status" value="1"/>
</dbReference>